<feature type="signal peptide" evidence="2">
    <location>
        <begin position="1"/>
        <end position="20"/>
    </location>
</feature>
<organism evidence="3 4">
    <name type="scientific">Bacillus thuringiensis</name>
    <dbReference type="NCBI Taxonomy" id="1428"/>
    <lineage>
        <taxon>Bacteria</taxon>
        <taxon>Bacillati</taxon>
        <taxon>Bacillota</taxon>
        <taxon>Bacilli</taxon>
        <taxon>Bacillales</taxon>
        <taxon>Bacillaceae</taxon>
        <taxon>Bacillus</taxon>
        <taxon>Bacillus cereus group</taxon>
    </lineage>
</organism>
<proteinExistence type="predicted"/>
<evidence type="ECO:0000256" key="2">
    <source>
        <dbReference type="SAM" id="SignalP"/>
    </source>
</evidence>
<sequence length="190" mass="21016">MKKKLLIGGMIILGIGACNALTGGNSIKDTEKSAKVKQIEETSKRLKREEAAAEKQKAAEKAKEEEAARIAKEKREAARVKPDHFNTCNERGLYCNRGLLNRDTFDRLTIGDTTEAVVKKLSKNANHASKTTMLDVEGIEYNFSNGVAMVKAFFVDGKLYYADHAISDTRNGTVKITTLDNNGNFTEVER</sequence>
<comment type="caution">
    <text evidence="3">The sequence shown here is derived from an EMBL/GenBank/DDBJ whole genome shotgun (WGS) entry which is preliminary data.</text>
</comment>
<dbReference type="PROSITE" id="PS51257">
    <property type="entry name" value="PROKAR_LIPOPROTEIN"/>
    <property type="match status" value="1"/>
</dbReference>
<dbReference type="Proteomes" id="UP001274571">
    <property type="component" value="Unassembled WGS sequence"/>
</dbReference>
<accession>A0AAW9G6E3</accession>
<name>A0AAW9G6E3_BACTU</name>
<gene>
    <name evidence="3" type="ORF">SOH20_01725</name>
</gene>
<reference evidence="3" key="1">
    <citation type="submission" date="2023-11" db="EMBL/GenBank/DDBJ databases">
        <title>Genome Sequence of Bacillus thuringiensis stain BLB 30AF.</title>
        <authorList>
            <person name="Farhat A."/>
        </authorList>
    </citation>
    <scope>NUCLEOTIDE SEQUENCE</scope>
    <source>
        <strain evidence="3">BLB30AF</strain>
    </source>
</reference>
<evidence type="ECO:0000256" key="1">
    <source>
        <dbReference type="SAM" id="MobiDB-lite"/>
    </source>
</evidence>
<protein>
    <recommendedName>
        <fullName evidence="5">Lipoprotein</fullName>
    </recommendedName>
</protein>
<dbReference type="EMBL" id="JAXCMD010000001">
    <property type="protein sequence ID" value="MDY0849659.1"/>
    <property type="molecule type" value="Genomic_DNA"/>
</dbReference>
<feature type="region of interest" description="Disordered" evidence="1">
    <location>
        <begin position="31"/>
        <end position="63"/>
    </location>
</feature>
<keyword evidence="2" id="KW-0732">Signal</keyword>
<evidence type="ECO:0008006" key="5">
    <source>
        <dbReference type="Google" id="ProtNLM"/>
    </source>
</evidence>
<dbReference type="AlphaFoldDB" id="A0AAW9G6E3"/>
<evidence type="ECO:0000313" key="4">
    <source>
        <dbReference type="Proteomes" id="UP001274571"/>
    </source>
</evidence>
<dbReference type="RefSeq" id="WP_000727990.1">
    <property type="nucleotide sequence ID" value="NZ_JAXCMD010000001.1"/>
</dbReference>
<feature type="chain" id="PRO_5043936858" description="Lipoprotein" evidence="2">
    <location>
        <begin position="21"/>
        <end position="190"/>
    </location>
</feature>
<evidence type="ECO:0000313" key="3">
    <source>
        <dbReference type="EMBL" id="MDY0849659.1"/>
    </source>
</evidence>